<dbReference type="eggNOG" id="KOG0994">
    <property type="taxonomic scope" value="Eukaryota"/>
</dbReference>
<evidence type="ECO:0000256" key="6">
    <source>
        <dbReference type="ARBA" id="ARBA00023054"/>
    </source>
</evidence>
<dbReference type="OrthoDB" id="9981301at2759"/>
<evidence type="ECO:0000259" key="11">
    <source>
        <dbReference type="PROSITE" id="PS50027"/>
    </source>
</evidence>
<dbReference type="PROSITE" id="PS01248">
    <property type="entry name" value="EGF_LAM_1"/>
    <property type="match status" value="3"/>
</dbReference>
<evidence type="ECO:0000259" key="12">
    <source>
        <dbReference type="PROSITE" id="PS51117"/>
    </source>
</evidence>
<dbReference type="OMA" id="CACKPNA"/>
<feature type="domain" description="Laminin EGF-like" evidence="11">
    <location>
        <begin position="825"/>
        <end position="873"/>
    </location>
</feature>
<dbReference type="GO" id="GO:0007409">
    <property type="term" value="P:axonogenesis"/>
    <property type="evidence" value="ECO:0000318"/>
    <property type="project" value="GO_Central"/>
</dbReference>
<keyword evidence="8" id="KW-0325">Glycoprotein</keyword>
<dbReference type="FunFam" id="2.10.25.10:FF:000135">
    <property type="entry name" value="Laminin subunit beta 4"/>
    <property type="match status" value="1"/>
</dbReference>
<protein>
    <recommendedName>
        <fullName evidence="16">Laminin EGF-like domain-containing protein</fullName>
    </recommendedName>
</protein>
<keyword evidence="6" id="KW-0175">Coiled coil</keyword>
<dbReference type="PRINTS" id="PR00011">
    <property type="entry name" value="EGFLAMININ"/>
</dbReference>
<keyword evidence="3" id="KW-0272">Extracellular matrix</keyword>
<dbReference type="EMBL" id="AMQM01002112">
    <property type="status" value="NOT_ANNOTATED_CDS"/>
    <property type="molecule type" value="Genomic_DNA"/>
</dbReference>
<evidence type="ECO:0000256" key="4">
    <source>
        <dbReference type="ARBA" id="ARBA00022729"/>
    </source>
</evidence>
<feature type="disulfide bond" evidence="10">
    <location>
        <begin position="847"/>
        <end position="856"/>
    </location>
</feature>
<keyword evidence="9 10" id="KW-0424">Laminin EGF-like domain</keyword>
<dbReference type="Pfam" id="PF00052">
    <property type="entry name" value="Laminin_B"/>
    <property type="match status" value="1"/>
</dbReference>
<dbReference type="InterPro" id="IPR056863">
    <property type="entry name" value="LMN_ATRN_NET-like_EGF"/>
</dbReference>
<dbReference type="GO" id="GO:0009888">
    <property type="term" value="P:tissue development"/>
    <property type="evidence" value="ECO:0000318"/>
    <property type="project" value="GO_Central"/>
</dbReference>
<feature type="disulfide bond" evidence="10">
    <location>
        <begin position="477"/>
        <end position="486"/>
    </location>
</feature>
<keyword evidence="15" id="KW-1185">Reference proteome</keyword>
<feature type="disulfide bond" evidence="10">
    <location>
        <begin position="937"/>
        <end position="954"/>
    </location>
</feature>
<evidence type="ECO:0000313" key="14">
    <source>
        <dbReference type="EnsemblMetazoa" id="HelroP165611"/>
    </source>
</evidence>
<dbReference type="InterPro" id="IPR008211">
    <property type="entry name" value="Laminin_N"/>
</dbReference>
<dbReference type="GO" id="GO:0009887">
    <property type="term" value="P:animal organ morphogenesis"/>
    <property type="evidence" value="ECO:0000318"/>
    <property type="project" value="GO_Central"/>
</dbReference>
<reference evidence="13 15" key="2">
    <citation type="journal article" date="2013" name="Nature">
        <title>Insights into bilaterian evolution from three spiralian genomes.</title>
        <authorList>
            <person name="Simakov O."/>
            <person name="Marletaz F."/>
            <person name="Cho S.J."/>
            <person name="Edsinger-Gonzales E."/>
            <person name="Havlak P."/>
            <person name="Hellsten U."/>
            <person name="Kuo D.H."/>
            <person name="Larsson T."/>
            <person name="Lv J."/>
            <person name="Arendt D."/>
            <person name="Savage R."/>
            <person name="Osoegawa K."/>
            <person name="de Jong P."/>
            <person name="Grimwood J."/>
            <person name="Chapman J.A."/>
            <person name="Shapiro H."/>
            <person name="Aerts A."/>
            <person name="Otillar R.P."/>
            <person name="Terry A.Y."/>
            <person name="Boore J.L."/>
            <person name="Grigoriev I.V."/>
            <person name="Lindberg D.R."/>
            <person name="Seaver E.C."/>
            <person name="Weisblat D.A."/>
            <person name="Putnam N.H."/>
            <person name="Rokhsar D.S."/>
        </authorList>
    </citation>
    <scope>NUCLEOTIDE SEQUENCE</scope>
</reference>
<feature type="disulfide bond" evidence="10">
    <location>
        <begin position="544"/>
        <end position="558"/>
    </location>
</feature>
<dbReference type="PROSITE" id="PS50027">
    <property type="entry name" value="EGF_LAM_2"/>
    <property type="match status" value="5"/>
</dbReference>
<dbReference type="Pfam" id="PF24973">
    <property type="entry name" value="EGF_LMN_ATRN"/>
    <property type="match status" value="1"/>
</dbReference>
<feature type="domain" description="Laminin EGF-like" evidence="11">
    <location>
        <begin position="1284"/>
        <end position="1332"/>
    </location>
</feature>
<dbReference type="Gene3D" id="2.60.120.260">
    <property type="entry name" value="Galactose-binding domain-like"/>
    <property type="match status" value="1"/>
</dbReference>
<keyword evidence="7 10" id="KW-1015">Disulfide bond</keyword>
<dbReference type="FunFam" id="2.10.25.10:FF:001275">
    <property type="entry name" value="Predicted protein"/>
    <property type="match status" value="1"/>
</dbReference>
<feature type="disulfide bond" evidence="10">
    <location>
        <begin position="532"/>
        <end position="541"/>
    </location>
</feature>
<comment type="subcellular location">
    <subcellularLocation>
        <location evidence="1">Secreted</location>
        <location evidence="1">Extracellular space</location>
        <location evidence="1">Extracellular matrix</location>
    </subcellularLocation>
</comment>
<evidence type="ECO:0000256" key="7">
    <source>
        <dbReference type="ARBA" id="ARBA00023157"/>
    </source>
</evidence>
<dbReference type="InParanoid" id="T1EX28"/>
<evidence type="ECO:0000256" key="2">
    <source>
        <dbReference type="ARBA" id="ARBA00022525"/>
    </source>
</evidence>
<organism evidence="14 15">
    <name type="scientific">Helobdella robusta</name>
    <name type="common">Californian leech</name>
    <dbReference type="NCBI Taxonomy" id="6412"/>
    <lineage>
        <taxon>Eukaryota</taxon>
        <taxon>Metazoa</taxon>
        <taxon>Spiralia</taxon>
        <taxon>Lophotrochozoa</taxon>
        <taxon>Annelida</taxon>
        <taxon>Clitellata</taxon>
        <taxon>Hirudinea</taxon>
        <taxon>Rhynchobdellida</taxon>
        <taxon>Glossiphoniidae</taxon>
        <taxon>Helobdella</taxon>
    </lineage>
</organism>
<sequence length="1891" mass="207323">MATDYNNTQQQQQQQHPNNYTINITTKTTHWLEEEQRKWIPQTKTVTANHWVPTHHRLTSLHSPHHFITISLLLFFISPHLSIVVEAFENVCQAQTGPGPNDFTYSVCQGDPLKILRSNASYSNTSPRRCFTCTANQFPISYMTDVIPNTDGQPNYNTSWQSLTWLTFGRRPQASILISAGRRFVLQDDLKFTFASQRPKQAILEKSVDYGVTWQTLQIYNISCASVYNAAIKQSIVAPDDVMCSEEYSSEWPSTGGEVKFEVNRDRLQMYLGSMFNNFEALYNAYQDTNLLEFLTFTDLKLNLIYPGTDGGEFSGRQNDLLGYSYAISNIYLVAGCDCNRHAKFCVPQNGRMVCVCEHNTAGENCEKCLPLYNNRLWALGSFKPPLNGTANECQKCECHGRAVECLYDPGKGRGVCINCANNTMGDNCAECMNGYFINSSISIDDPGVCNKCDCEPHGMESSTEMNCSYGTGQCQCKKGVTGLRCDSCYSGTYGLLSNDATIGTCKQCSCNVQWTINGRNDCDQLTGQCPCVTGVGTRDCSICSDGYFKNATNNNKCDPCQCNYGGAVNQTCNKLTSDCTCRPNIISGSCRVAKPDFYVPAPDYINLKPTPGSTSTCTNTTSVDKPIDEPFTERWYFSCFFGQKVNFVDVLSRVRRQGNIIQSYVPSVRYAIRDVYSIPGATLTITNTGPNINFDPTLYPPSNGSASDCIQGSTQVFTIFNLPPGFGQAWWNDTAKALLNARCKYDAEFKVTDAVNFSSPLLFDSLVLVPDPDASLVYTSNVEKQEIYDQCIFGLIQMYSNVRNRCLEYYFTLMAEQTAEAYACNCDSVGTVPGSVCSYVSGQCQCKLNVGGRRCEYCLRGTFAFSDTGCQNCSCDMNGSFHSVCDYTSGQCPCRPNVATYGQITTMGAPSERYCRFCLANFFGLPSGQGCQPCNCHSNGSASQQCDVITGACPCKDTFGGQKCDQCRNGFYGFNATAGCTCDLSGNCYCKPNVGGAKCNQCKPGMYNLDATNADGCQPCYCSSSASSPPPVCTSAVGFKMTTIQNDTGWEVQNPFFLFHLSSPPPYLGYRVSSYNQFIQFTMLSNTTFNSGKVQLVILVAGDGRRISYQPDNVAFLQNQPNLLRVQLNEKFWVDSARTLSSLSQLLIQTYFLERYQVTLSQVIMTSSAPIDWPYIAINYVEQCTCSNNMEGLSCERCKKGFKRAVVNDTTSACIDCQCEGMTADTQVCDEMVGRCLNCPAGRVGDRCDKCAPNVDESLVGAEKCSKCKKGYWGISSAGCVPCQCNAVGSQDTTTCNMTSGQCTCQPNVAGVSCDRCSDGYTNFTVAGCSMSSDQTSQINGISNATLFAFANRLVKAEADSKYLKTIVADLNTSLPSYSDYIEELDVIYQIFDASLDTVLRVLSDAIAKLLDSIKTNQAHARTFANEASLKLLQLSKSFPAYLLKTSQLSNLSDSLNQMNQQFSGVSSPISNSFAVLNNSVITLESNSNILNSNVINLSTNLTQQIMTKNTSLVNDLNNTIEKEIASLNVSSASLKLGTAGIKLTAFNQLTFNSTVIYNMIRNVNFTGDDVINVLALDDRFTALQNNALDLDTRVKTASNQTAPLENEIQNYTQLTTDLLTRANVYLSQAATVNGRVTTASAKADQALNQSITVTNNAANMADVMKNFNDKANALIAQSSGIIQTANNNINMITSASTTALAIITAVDPLLQQCTAAYGIANSTYDRCMSFNATLTPVMTKSRNLTDSVNQNLNDVSFKMYQASRNALNSYSNDIDGYSTKASDLDNAAAKVRSLANAVGNNITDTTKVLSNLNTRLDGINPPAIDMVTALLNDCRATKVTFDSYSLPAAVQKLQNDFLLNKQWLDDLTKKRDDLLLQKNRMKVVMSQLS</sequence>
<feature type="domain" description="Laminin EGF-like" evidence="11">
    <location>
        <begin position="453"/>
        <end position="508"/>
    </location>
</feature>
<feature type="disulfide bond" evidence="10">
    <location>
        <begin position="956"/>
        <end position="965"/>
    </location>
</feature>
<evidence type="ECO:0000256" key="3">
    <source>
        <dbReference type="ARBA" id="ARBA00022530"/>
    </source>
</evidence>
<gene>
    <name evidence="14" type="primary">20201128</name>
    <name evidence="13" type="ORF">HELRODRAFT_165611</name>
</gene>
<evidence type="ECO:0000256" key="9">
    <source>
        <dbReference type="ARBA" id="ARBA00023292"/>
    </source>
</evidence>
<evidence type="ECO:0000313" key="13">
    <source>
        <dbReference type="EMBL" id="ESN91559.1"/>
    </source>
</evidence>
<dbReference type="EnsemblMetazoa" id="HelroT165611">
    <property type="protein sequence ID" value="HelroP165611"/>
    <property type="gene ID" value="HelroG165611"/>
</dbReference>
<feature type="disulfide bond" evidence="10">
    <location>
        <begin position="1306"/>
        <end position="1315"/>
    </location>
</feature>
<dbReference type="PANTHER" id="PTHR10574">
    <property type="entry name" value="NETRIN/LAMININ-RELATED"/>
    <property type="match status" value="1"/>
</dbReference>
<accession>T1EX28</accession>
<evidence type="ECO:0000256" key="1">
    <source>
        <dbReference type="ARBA" id="ARBA00004498"/>
    </source>
</evidence>
<dbReference type="SMART" id="SM00136">
    <property type="entry name" value="LamNT"/>
    <property type="match status" value="1"/>
</dbReference>
<comment type="caution">
    <text evidence="10">Lacks conserved residue(s) required for the propagation of feature annotation.</text>
</comment>
<dbReference type="SMART" id="SM00281">
    <property type="entry name" value="LamB"/>
    <property type="match status" value="1"/>
</dbReference>
<dbReference type="Proteomes" id="UP000015101">
    <property type="component" value="Unassembled WGS sequence"/>
</dbReference>
<dbReference type="PANTHER" id="PTHR10574:SF440">
    <property type="entry name" value="LAMININ EGF-LIKE DOMAIN-CONTAINING PROTEIN"/>
    <property type="match status" value="1"/>
</dbReference>
<feature type="domain" description="Laminin EGF-like" evidence="11">
    <location>
        <begin position="509"/>
        <end position="560"/>
    </location>
</feature>
<evidence type="ECO:0000256" key="10">
    <source>
        <dbReference type="PROSITE-ProRule" id="PRU00460"/>
    </source>
</evidence>
<dbReference type="STRING" id="6412.T1EX28"/>
<evidence type="ECO:0000313" key="15">
    <source>
        <dbReference type="Proteomes" id="UP000015101"/>
    </source>
</evidence>
<proteinExistence type="predicted"/>
<feature type="domain" description="Laminin EGF-like" evidence="11">
    <location>
        <begin position="935"/>
        <end position="983"/>
    </location>
</feature>
<dbReference type="KEGG" id="hro:HELRODRAFT_165611"/>
<dbReference type="EMBL" id="KB097700">
    <property type="protein sequence ID" value="ESN91559.1"/>
    <property type="molecule type" value="Genomic_DNA"/>
</dbReference>
<keyword evidence="2" id="KW-0964">Secreted</keyword>
<dbReference type="InterPro" id="IPR050440">
    <property type="entry name" value="Laminin/Netrin_ECM"/>
</dbReference>
<dbReference type="Pfam" id="PF00053">
    <property type="entry name" value="EGF_laminin"/>
    <property type="match status" value="10"/>
</dbReference>
<dbReference type="SMART" id="SM00180">
    <property type="entry name" value="EGF_Lam"/>
    <property type="match status" value="11"/>
</dbReference>
<keyword evidence="4" id="KW-0732">Signal</keyword>
<feature type="disulfide bond" evidence="10">
    <location>
        <begin position="935"/>
        <end position="947"/>
    </location>
</feature>
<dbReference type="GeneID" id="20201128"/>
<feature type="domain" description="Laminin N-terminal" evidence="12">
    <location>
        <begin position="80"/>
        <end position="336"/>
    </location>
</feature>
<dbReference type="InterPro" id="IPR000034">
    <property type="entry name" value="Laminin_IV"/>
</dbReference>
<dbReference type="RefSeq" id="XP_009030395.1">
    <property type="nucleotide sequence ID" value="XM_009032147.1"/>
</dbReference>
<dbReference type="Pfam" id="PF00055">
    <property type="entry name" value="Laminin_N"/>
    <property type="match status" value="1"/>
</dbReference>
<dbReference type="CDD" id="cd00055">
    <property type="entry name" value="EGF_Lam"/>
    <property type="match status" value="9"/>
</dbReference>
<evidence type="ECO:0008006" key="16">
    <source>
        <dbReference type="Google" id="ProtNLM"/>
    </source>
</evidence>
<dbReference type="FunFam" id="2.10.25.10:FF:000775">
    <property type="entry name" value="Predicted protein"/>
    <property type="match status" value="1"/>
</dbReference>
<dbReference type="CTD" id="20201128"/>
<dbReference type="InterPro" id="IPR002049">
    <property type="entry name" value="LE_dom"/>
</dbReference>
<dbReference type="Gene3D" id="2.170.300.10">
    <property type="entry name" value="Tie2 ligand-binding domain superfamily"/>
    <property type="match status" value="2"/>
</dbReference>
<reference evidence="15" key="1">
    <citation type="submission" date="2012-12" db="EMBL/GenBank/DDBJ databases">
        <authorList>
            <person name="Hellsten U."/>
            <person name="Grimwood J."/>
            <person name="Chapman J.A."/>
            <person name="Shapiro H."/>
            <person name="Aerts A."/>
            <person name="Otillar R.P."/>
            <person name="Terry A.Y."/>
            <person name="Boore J.L."/>
            <person name="Simakov O."/>
            <person name="Marletaz F."/>
            <person name="Cho S.-J."/>
            <person name="Edsinger-Gonzales E."/>
            <person name="Havlak P."/>
            <person name="Kuo D.-H."/>
            <person name="Larsson T."/>
            <person name="Lv J."/>
            <person name="Arendt D."/>
            <person name="Savage R."/>
            <person name="Osoegawa K."/>
            <person name="de Jong P."/>
            <person name="Lindberg D.R."/>
            <person name="Seaver E.C."/>
            <person name="Weisblat D.A."/>
            <person name="Putnam N.H."/>
            <person name="Grigoriev I.V."/>
            <person name="Rokhsar D.S."/>
        </authorList>
    </citation>
    <scope>NUCLEOTIDE SEQUENCE</scope>
</reference>
<dbReference type="FunFam" id="2.10.25.10:FF:000090">
    <property type="entry name" value="laminin subunit alpha"/>
    <property type="match status" value="2"/>
</dbReference>
<reference evidence="14" key="3">
    <citation type="submission" date="2015-06" db="UniProtKB">
        <authorList>
            <consortium name="EnsemblMetazoa"/>
        </authorList>
    </citation>
    <scope>IDENTIFICATION</scope>
</reference>
<name>T1EX28_HELRO</name>
<dbReference type="Gene3D" id="2.10.25.10">
    <property type="entry name" value="Laminin"/>
    <property type="match status" value="7"/>
</dbReference>
<evidence type="ECO:0000256" key="8">
    <source>
        <dbReference type="ARBA" id="ARBA00023180"/>
    </source>
</evidence>
<keyword evidence="5" id="KW-0677">Repeat</keyword>
<dbReference type="SUPFAM" id="SSF57196">
    <property type="entry name" value="EGF/Laminin"/>
    <property type="match status" value="6"/>
</dbReference>
<dbReference type="FunFam" id="2.10.25.10:FF:001160">
    <property type="entry name" value="Uncharacterized protein"/>
    <property type="match status" value="1"/>
</dbReference>
<dbReference type="HOGENOM" id="CLU_236012_0_0_1"/>
<dbReference type="PROSITE" id="PS51117">
    <property type="entry name" value="LAMININ_NTER"/>
    <property type="match status" value="1"/>
</dbReference>
<evidence type="ECO:0000256" key="5">
    <source>
        <dbReference type="ARBA" id="ARBA00022737"/>
    </source>
</evidence>